<dbReference type="HOGENOM" id="CLU_866054_0_0_1"/>
<sequence>MSSVSDAEYAFVLQVYTYSGLALLLYDTLLTFDREMRFIWVRGRALMTVLLVAIRYGQVASLILNLLAFDFGPSSAQVCTTLSVISTITLVIPYLGWSVFLGWRAYALSARNSLVALFAFLCSVSFAVPSLVPLFGAPAKYVIGDIPGCFSDLTTIRPLLTLLLGVSRPLALVADLVVLVLTCLKTRREWLSSKTVNPRASLANALFVNGVIFVSLTTCMHVIAMIAALDEALSTSKFGQFSLLRDVFVSIVLSRFILDLAAVGPEKEGATPAPQDVLTTHWTHDGSDVLSLYSLEEDYNGRGFDKDFEDSDFEASHVAGV</sequence>
<dbReference type="GeneID" id="18835804"/>
<dbReference type="RefSeq" id="XP_007368407.1">
    <property type="nucleotide sequence ID" value="XM_007368345.1"/>
</dbReference>
<reference evidence="3 4" key="1">
    <citation type="journal article" date="2012" name="Science">
        <title>The Paleozoic origin of enzymatic lignin decomposition reconstructed from 31 fungal genomes.</title>
        <authorList>
            <person name="Floudas D."/>
            <person name="Binder M."/>
            <person name="Riley R."/>
            <person name="Barry K."/>
            <person name="Blanchette R.A."/>
            <person name="Henrissat B."/>
            <person name="Martinez A.T."/>
            <person name="Otillar R."/>
            <person name="Spatafora J.W."/>
            <person name="Yadav J.S."/>
            <person name="Aerts A."/>
            <person name="Benoit I."/>
            <person name="Boyd A."/>
            <person name="Carlson A."/>
            <person name="Copeland A."/>
            <person name="Coutinho P.M."/>
            <person name="de Vries R.P."/>
            <person name="Ferreira P."/>
            <person name="Findley K."/>
            <person name="Foster B."/>
            <person name="Gaskell J."/>
            <person name="Glotzer D."/>
            <person name="Gorecki P."/>
            <person name="Heitman J."/>
            <person name="Hesse C."/>
            <person name="Hori C."/>
            <person name="Igarashi K."/>
            <person name="Jurgens J.A."/>
            <person name="Kallen N."/>
            <person name="Kersten P."/>
            <person name="Kohler A."/>
            <person name="Kuees U."/>
            <person name="Kumar T.K.A."/>
            <person name="Kuo A."/>
            <person name="LaButti K."/>
            <person name="Larrondo L.F."/>
            <person name="Lindquist E."/>
            <person name="Ling A."/>
            <person name="Lombard V."/>
            <person name="Lucas S."/>
            <person name="Lundell T."/>
            <person name="Martin R."/>
            <person name="McLaughlin D.J."/>
            <person name="Morgenstern I."/>
            <person name="Morin E."/>
            <person name="Murat C."/>
            <person name="Nagy L.G."/>
            <person name="Nolan M."/>
            <person name="Ohm R.A."/>
            <person name="Patyshakuliyeva A."/>
            <person name="Rokas A."/>
            <person name="Ruiz-Duenas F.J."/>
            <person name="Sabat G."/>
            <person name="Salamov A."/>
            <person name="Samejima M."/>
            <person name="Schmutz J."/>
            <person name="Slot J.C."/>
            <person name="St John F."/>
            <person name="Stenlid J."/>
            <person name="Sun H."/>
            <person name="Sun S."/>
            <person name="Syed K."/>
            <person name="Tsang A."/>
            <person name="Wiebenga A."/>
            <person name="Young D."/>
            <person name="Pisabarro A."/>
            <person name="Eastwood D.C."/>
            <person name="Martin F."/>
            <person name="Cullen D."/>
            <person name="Grigoriev I.V."/>
            <person name="Hibbett D.S."/>
        </authorList>
    </citation>
    <scope>NUCLEOTIDE SEQUENCE [LARGE SCALE GENOMIC DNA]</scope>
    <source>
        <strain evidence="3 4">LYAD-421 SS1</strain>
    </source>
</reference>
<evidence type="ECO:0000313" key="3">
    <source>
        <dbReference type="EMBL" id="EJF58935.1"/>
    </source>
</evidence>
<dbReference type="Proteomes" id="UP000053319">
    <property type="component" value="Unassembled WGS sequence"/>
</dbReference>
<keyword evidence="1" id="KW-0812">Transmembrane</keyword>
<accession>R7ST60</accession>
<feature type="transmembrane region" description="Helical" evidence="1">
    <location>
        <begin position="45"/>
        <end position="69"/>
    </location>
</feature>
<name>R7ST60_DICSQ</name>
<dbReference type="Pfam" id="PF20151">
    <property type="entry name" value="DUF6533"/>
    <property type="match status" value="1"/>
</dbReference>
<dbReference type="KEGG" id="dsq:DICSQDRAFT_139018"/>
<feature type="transmembrane region" description="Helical" evidence="1">
    <location>
        <begin position="15"/>
        <end position="33"/>
    </location>
</feature>
<dbReference type="AlphaFoldDB" id="R7ST60"/>
<proteinExistence type="predicted"/>
<evidence type="ECO:0000259" key="2">
    <source>
        <dbReference type="Pfam" id="PF20151"/>
    </source>
</evidence>
<keyword evidence="1" id="KW-0472">Membrane</keyword>
<feature type="transmembrane region" description="Helical" evidence="1">
    <location>
        <begin position="81"/>
        <end position="103"/>
    </location>
</feature>
<organism evidence="3 4">
    <name type="scientific">Dichomitus squalens (strain LYAD-421)</name>
    <name type="common">Western red white-rot fungus</name>
    <dbReference type="NCBI Taxonomy" id="732165"/>
    <lineage>
        <taxon>Eukaryota</taxon>
        <taxon>Fungi</taxon>
        <taxon>Dikarya</taxon>
        <taxon>Basidiomycota</taxon>
        <taxon>Agaricomycotina</taxon>
        <taxon>Agaricomycetes</taxon>
        <taxon>Polyporales</taxon>
        <taxon>Polyporaceae</taxon>
        <taxon>Dichomitus</taxon>
    </lineage>
</organism>
<protein>
    <recommendedName>
        <fullName evidence="2">DUF6533 domain-containing protein</fullName>
    </recommendedName>
</protein>
<feature type="domain" description="DUF6533" evidence="2">
    <location>
        <begin position="19"/>
        <end position="57"/>
    </location>
</feature>
<gene>
    <name evidence="3" type="ORF">DICSQDRAFT_139018</name>
</gene>
<dbReference type="OrthoDB" id="2756746at2759"/>
<evidence type="ECO:0000256" key="1">
    <source>
        <dbReference type="SAM" id="Phobius"/>
    </source>
</evidence>
<evidence type="ECO:0000313" key="4">
    <source>
        <dbReference type="Proteomes" id="UP000053319"/>
    </source>
</evidence>
<dbReference type="InterPro" id="IPR045340">
    <property type="entry name" value="DUF6533"/>
</dbReference>
<feature type="transmembrane region" description="Helical" evidence="1">
    <location>
        <begin position="205"/>
        <end position="229"/>
    </location>
</feature>
<feature type="transmembrane region" description="Helical" evidence="1">
    <location>
        <begin position="159"/>
        <end position="184"/>
    </location>
</feature>
<dbReference type="EMBL" id="JH719430">
    <property type="protein sequence ID" value="EJF58935.1"/>
    <property type="molecule type" value="Genomic_DNA"/>
</dbReference>
<feature type="transmembrane region" description="Helical" evidence="1">
    <location>
        <begin position="115"/>
        <end position="139"/>
    </location>
</feature>
<keyword evidence="1" id="KW-1133">Transmembrane helix</keyword>